<name>A0A2S1SSA9_9ACTN</name>
<dbReference type="InterPro" id="IPR047816">
    <property type="entry name" value="SCO1431-like"/>
</dbReference>
<dbReference type="OrthoDB" id="4312748at2"/>
<dbReference type="AlphaFoldDB" id="A0A2S1SSA9"/>
<dbReference type="KEGG" id="stir:DDW44_11180"/>
<organism evidence="2 3">
    <name type="scientific">Streptomyces tirandamycinicus</name>
    <dbReference type="NCBI Taxonomy" id="2174846"/>
    <lineage>
        <taxon>Bacteria</taxon>
        <taxon>Bacillati</taxon>
        <taxon>Actinomycetota</taxon>
        <taxon>Actinomycetes</taxon>
        <taxon>Kitasatosporales</taxon>
        <taxon>Streptomycetaceae</taxon>
        <taxon>Streptomyces</taxon>
    </lineage>
</organism>
<keyword evidence="1" id="KW-1133">Transmembrane helix</keyword>
<feature type="transmembrane region" description="Helical" evidence="1">
    <location>
        <begin position="25"/>
        <end position="43"/>
    </location>
</feature>
<gene>
    <name evidence="2" type="ORF">DDW44_11180</name>
</gene>
<sequence>MTNAAVARARTGGPDDDVPKIVEHIMGWVLVVVLAMLVTQAGLL</sequence>
<protein>
    <submittedName>
        <fullName evidence="2">SCO1431 family membrane protein</fullName>
    </submittedName>
</protein>
<evidence type="ECO:0000256" key="1">
    <source>
        <dbReference type="SAM" id="Phobius"/>
    </source>
</evidence>
<evidence type="ECO:0000313" key="2">
    <source>
        <dbReference type="EMBL" id="AWI29285.1"/>
    </source>
</evidence>
<keyword evidence="1" id="KW-0472">Membrane</keyword>
<dbReference type="Proteomes" id="UP000244900">
    <property type="component" value="Chromosome"/>
</dbReference>
<reference evidence="2 3" key="1">
    <citation type="submission" date="2018-05" db="EMBL/GenBank/DDBJ databases">
        <title>Complete genome sequence of sponge-derived Streptomyces sp. HNM0039.</title>
        <authorList>
            <person name="Huang X."/>
            <person name="Zhou S."/>
        </authorList>
    </citation>
    <scope>NUCLEOTIDE SEQUENCE [LARGE SCALE GENOMIC DNA]</scope>
    <source>
        <strain evidence="2 3">HNM0039</strain>
    </source>
</reference>
<keyword evidence="1" id="KW-0812">Transmembrane</keyword>
<proteinExistence type="predicted"/>
<dbReference type="NCBIfam" id="NF033485">
    <property type="entry name" value="small_SCO1431"/>
    <property type="match status" value="1"/>
</dbReference>
<keyword evidence="3" id="KW-1185">Reference proteome</keyword>
<dbReference type="EMBL" id="CP029188">
    <property type="protein sequence ID" value="AWI29285.1"/>
    <property type="molecule type" value="Genomic_DNA"/>
</dbReference>
<accession>A0A2S1SSA9</accession>
<evidence type="ECO:0000313" key="3">
    <source>
        <dbReference type="Proteomes" id="UP000244900"/>
    </source>
</evidence>